<dbReference type="PANTHER" id="PTHR12863">
    <property type="entry name" value="FATTY ACID HYDROXYLASE"/>
    <property type="match status" value="1"/>
</dbReference>
<keyword evidence="11" id="KW-0443">Lipid metabolism</keyword>
<feature type="transmembrane region" description="Helical" evidence="14">
    <location>
        <begin position="150"/>
        <end position="165"/>
    </location>
</feature>
<keyword evidence="13" id="KW-0275">Fatty acid biosynthesis</keyword>
<organism evidence="17">
    <name type="scientific">Vanderwaltozyma polyspora (strain ATCC 22028 / DSM 70294 / BCRC 21397 / CBS 2163 / NBRC 10782 / NRRL Y-8283 / UCD 57-17)</name>
    <name type="common">Kluyveromyces polysporus</name>
    <dbReference type="NCBI Taxonomy" id="436907"/>
    <lineage>
        <taxon>Eukaryota</taxon>
        <taxon>Fungi</taxon>
        <taxon>Dikarya</taxon>
        <taxon>Ascomycota</taxon>
        <taxon>Saccharomycotina</taxon>
        <taxon>Saccharomycetes</taxon>
        <taxon>Saccharomycetales</taxon>
        <taxon>Saccharomycetaceae</taxon>
        <taxon>Vanderwaltozyma</taxon>
    </lineage>
</organism>
<dbReference type="InterPro" id="IPR006694">
    <property type="entry name" value="Fatty_acid_hydroxylase"/>
</dbReference>
<dbReference type="OrthoDB" id="2204368at2759"/>
<dbReference type="GO" id="GO:0005789">
    <property type="term" value="C:endoplasmic reticulum membrane"/>
    <property type="evidence" value="ECO:0007669"/>
    <property type="project" value="UniProtKB-SubCell"/>
</dbReference>
<evidence type="ECO:0000256" key="8">
    <source>
        <dbReference type="ARBA" id="ARBA00022833"/>
    </source>
</evidence>
<evidence type="ECO:0000256" key="4">
    <source>
        <dbReference type="ARBA" id="ARBA00022692"/>
    </source>
</evidence>
<feature type="transmembrane region" description="Helical" evidence="14">
    <location>
        <begin position="177"/>
        <end position="194"/>
    </location>
</feature>
<evidence type="ECO:0000256" key="3">
    <source>
        <dbReference type="ARBA" id="ARBA00022516"/>
    </source>
</evidence>
<dbReference type="PhylomeDB" id="A7TRB4"/>
<keyword evidence="6" id="KW-0256">Endoplasmic reticulum</keyword>
<evidence type="ECO:0000256" key="9">
    <source>
        <dbReference type="ARBA" id="ARBA00022989"/>
    </source>
</evidence>
<protein>
    <recommendedName>
        <fullName evidence="15">Fatty acid hydroxylase domain-containing protein</fullName>
    </recommendedName>
</protein>
<evidence type="ECO:0000256" key="1">
    <source>
        <dbReference type="ARBA" id="ARBA00001947"/>
    </source>
</evidence>
<dbReference type="Pfam" id="PF04116">
    <property type="entry name" value="FA_hydroxylase"/>
    <property type="match status" value="1"/>
</dbReference>
<dbReference type="eggNOG" id="KOG0539">
    <property type="taxonomic scope" value="Eukaryota"/>
</dbReference>
<evidence type="ECO:0000256" key="12">
    <source>
        <dbReference type="ARBA" id="ARBA00023136"/>
    </source>
</evidence>
<evidence type="ECO:0000313" key="17">
    <source>
        <dbReference type="Proteomes" id="UP000000267"/>
    </source>
</evidence>
<dbReference type="GeneID" id="5543254"/>
<sequence length="277" mass="33161">MKIEESIETYIHIRKTTLTEEKLKVTTDYNKDFNENGFLKLDEPLFWQLLSSNFTRDFYIDQVHKPRHYGIESAPIFGNFLEPFTKTHWFMVPLIWGPVVLYNFIVSLREISIILAITLFSIGVFVWTLIEYCMHRYLFHLDDSVPETRLFFVLHFLLHGIHHYLPMDKYRLVMPPALFSILCYPFYLLTFAIFPRYWAHAGFAGGLFGYVCYDVTHYFLHHKKMPSFMRKVKKYHLEHHYKNFQLGFGVTSSFWDRVFGTYLDPKTIPYARSKRTT</sequence>
<reference evidence="16 17" key="1">
    <citation type="journal article" date="2007" name="Proc. Natl. Acad. Sci. U.S.A.">
        <title>Independent sorting-out of thousands of duplicated gene pairs in two yeast species descended from a whole-genome duplication.</title>
        <authorList>
            <person name="Scannell D.R."/>
            <person name="Frank A.C."/>
            <person name="Conant G.C."/>
            <person name="Byrne K.P."/>
            <person name="Woolfit M."/>
            <person name="Wolfe K.H."/>
        </authorList>
    </citation>
    <scope>NUCLEOTIDE SEQUENCE [LARGE SCALE GENOMIC DNA]</scope>
    <source>
        <strain evidence="17">ATCC 22028 / DSM 70294 / BCRC 21397 / CBS 2163 / NBRC 10782 / NRRL Y-8283 / UCD 57-17</strain>
    </source>
</reference>
<dbReference type="AlphaFoldDB" id="A7TRB4"/>
<evidence type="ECO:0000256" key="14">
    <source>
        <dbReference type="SAM" id="Phobius"/>
    </source>
</evidence>
<dbReference type="OMA" id="HKXFGIS"/>
<gene>
    <name evidence="16" type="ORF">Kpol_1069p4</name>
</gene>
<feature type="transmembrane region" description="Helical" evidence="14">
    <location>
        <begin position="88"/>
        <end position="106"/>
    </location>
</feature>
<evidence type="ECO:0000256" key="5">
    <source>
        <dbReference type="ARBA" id="ARBA00022723"/>
    </source>
</evidence>
<accession>A7TRB4</accession>
<feature type="domain" description="Fatty acid hydroxylase" evidence="15">
    <location>
        <begin position="122"/>
        <end position="261"/>
    </location>
</feature>
<dbReference type="GO" id="GO:0005506">
    <property type="term" value="F:iron ion binding"/>
    <property type="evidence" value="ECO:0007669"/>
    <property type="project" value="InterPro"/>
</dbReference>
<feature type="transmembrane region" description="Helical" evidence="14">
    <location>
        <begin position="113"/>
        <end position="130"/>
    </location>
</feature>
<keyword evidence="17" id="KW-1185">Reference proteome</keyword>
<dbReference type="HOGENOM" id="CLU_034756_1_1_1"/>
<dbReference type="PANTHER" id="PTHR12863:SF1">
    <property type="entry name" value="FATTY ACID 2-HYDROXYLASE"/>
    <property type="match status" value="1"/>
</dbReference>
<feature type="transmembrane region" description="Helical" evidence="14">
    <location>
        <begin position="200"/>
        <end position="220"/>
    </location>
</feature>
<evidence type="ECO:0000256" key="10">
    <source>
        <dbReference type="ARBA" id="ARBA00023002"/>
    </source>
</evidence>
<dbReference type="RefSeq" id="XP_001643040.1">
    <property type="nucleotide sequence ID" value="XM_001642990.1"/>
</dbReference>
<evidence type="ECO:0000256" key="13">
    <source>
        <dbReference type="ARBA" id="ARBA00023160"/>
    </source>
</evidence>
<keyword evidence="8" id="KW-0862">Zinc</keyword>
<keyword evidence="12 14" id="KW-0472">Membrane</keyword>
<comment type="cofactor">
    <cofactor evidence="1">
        <name>Zn(2+)</name>
        <dbReference type="ChEBI" id="CHEBI:29105"/>
    </cofactor>
</comment>
<evidence type="ECO:0000313" key="16">
    <source>
        <dbReference type="EMBL" id="EDO15182.1"/>
    </source>
</evidence>
<dbReference type="EMBL" id="DS480475">
    <property type="protein sequence ID" value="EDO15182.1"/>
    <property type="molecule type" value="Genomic_DNA"/>
</dbReference>
<evidence type="ECO:0000259" key="15">
    <source>
        <dbReference type="Pfam" id="PF04116"/>
    </source>
</evidence>
<evidence type="ECO:0000256" key="6">
    <source>
        <dbReference type="ARBA" id="ARBA00022824"/>
    </source>
</evidence>
<dbReference type="GO" id="GO:0006633">
    <property type="term" value="P:fatty acid biosynthetic process"/>
    <property type="evidence" value="ECO:0007669"/>
    <property type="project" value="UniProtKB-KW"/>
</dbReference>
<keyword evidence="4 14" id="KW-0812">Transmembrane</keyword>
<keyword evidence="10" id="KW-0560">Oxidoreductase</keyword>
<proteinExistence type="predicted"/>
<keyword evidence="7" id="KW-0276">Fatty acid metabolism</keyword>
<name>A7TRB4_VANPO</name>
<dbReference type="GO" id="GO:0080132">
    <property type="term" value="F:fatty acid 2-hydroxylase activity"/>
    <property type="evidence" value="ECO:0007669"/>
    <property type="project" value="InterPro"/>
</dbReference>
<dbReference type="STRING" id="436907.A7TRB4"/>
<evidence type="ECO:0000256" key="7">
    <source>
        <dbReference type="ARBA" id="ARBA00022832"/>
    </source>
</evidence>
<dbReference type="KEGG" id="vpo:Kpol_1069p4"/>
<dbReference type="Proteomes" id="UP000000267">
    <property type="component" value="Unassembled WGS sequence"/>
</dbReference>
<comment type="subcellular location">
    <subcellularLocation>
        <location evidence="2">Endoplasmic reticulum membrane</location>
        <topology evidence="2">Multi-pass membrane protein</topology>
    </subcellularLocation>
</comment>
<keyword evidence="5" id="KW-0479">Metal-binding</keyword>
<evidence type="ECO:0000256" key="2">
    <source>
        <dbReference type="ARBA" id="ARBA00004477"/>
    </source>
</evidence>
<dbReference type="InterPro" id="IPR014430">
    <property type="entry name" value="Scs7"/>
</dbReference>
<evidence type="ECO:0000256" key="11">
    <source>
        <dbReference type="ARBA" id="ARBA00023098"/>
    </source>
</evidence>
<dbReference type="InParanoid" id="A7TRB4"/>
<keyword evidence="3" id="KW-0444">Lipid biosynthesis</keyword>
<keyword evidence="9 14" id="KW-1133">Transmembrane helix</keyword>